<evidence type="ECO:0000256" key="1">
    <source>
        <dbReference type="ARBA" id="ARBA00005209"/>
    </source>
</evidence>
<comment type="similarity">
    <text evidence="2 8">In the C-terminal section; belongs to the purine/pyrimidine phosphoribosyltransferase family.</text>
</comment>
<dbReference type="InterPro" id="IPR017932">
    <property type="entry name" value="GATase_2_dom"/>
</dbReference>
<keyword evidence="4 8" id="KW-0328">Glycosyltransferase</keyword>
<dbReference type="OrthoDB" id="5976at2157"/>
<comment type="cofactor">
    <cofactor evidence="9">
        <name>Mg(2+)</name>
        <dbReference type="ChEBI" id="CHEBI:18420"/>
    </cofactor>
    <text evidence="9">Binds 1 Mg(2+) ion per subunit.</text>
</comment>
<evidence type="ECO:0000256" key="4">
    <source>
        <dbReference type="ARBA" id="ARBA00022676"/>
    </source>
</evidence>
<dbReference type="InterPro" id="IPR000836">
    <property type="entry name" value="PRTase_dom"/>
</dbReference>
<evidence type="ECO:0000256" key="3">
    <source>
        <dbReference type="ARBA" id="ARBA00011941"/>
    </source>
</evidence>
<dbReference type="PANTHER" id="PTHR11907">
    <property type="entry name" value="AMIDOPHOSPHORIBOSYLTRANSFERASE"/>
    <property type="match status" value="1"/>
</dbReference>
<evidence type="ECO:0000256" key="5">
    <source>
        <dbReference type="ARBA" id="ARBA00022679"/>
    </source>
</evidence>
<feature type="binding site" evidence="10">
    <location>
        <position position="394"/>
    </location>
    <ligand>
        <name>[4Fe-4S] cluster</name>
        <dbReference type="ChEBI" id="CHEBI:49883"/>
    </ligand>
</feature>
<evidence type="ECO:0000256" key="10">
    <source>
        <dbReference type="PIRSR" id="PIRSR000485-3"/>
    </source>
</evidence>
<keyword evidence="9" id="KW-0479">Metal-binding</keyword>
<dbReference type="PIRSF" id="PIRSF000485">
    <property type="entry name" value="Amd_phspho_trans"/>
    <property type="match status" value="1"/>
</dbReference>
<evidence type="ECO:0000256" key="6">
    <source>
        <dbReference type="ARBA" id="ARBA00022755"/>
    </source>
</evidence>
<evidence type="ECO:0000259" key="11">
    <source>
        <dbReference type="PROSITE" id="PS51278"/>
    </source>
</evidence>
<comment type="cofactor">
    <cofactor evidence="10">
        <name>[4Fe-4S] cluster</name>
        <dbReference type="ChEBI" id="CHEBI:49883"/>
    </cofactor>
    <text evidence="10">Binds 1 [4Fe-4S] cluster per subunit.</text>
</comment>
<dbReference type="GO" id="GO:0009113">
    <property type="term" value="P:purine nucleobase biosynthetic process"/>
    <property type="evidence" value="ECO:0007669"/>
    <property type="project" value="InterPro"/>
</dbReference>
<feature type="binding site" evidence="10">
    <location>
        <position position="342"/>
    </location>
    <ligand>
        <name>[4Fe-4S] cluster</name>
        <dbReference type="ChEBI" id="CHEBI:49883"/>
    </ligand>
</feature>
<feature type="binding site" evidence="9">
    <location>
        <position position="243"/>
    </location>
    <ligand>
        <name>Mg(2+)</name>
        <dbReference type="ChEBI" id="CHEBI:18420"/>
    </ligand>
</feature>
<dbReference type="AlphaFoldDB" id="A0A031LMY2"/>
<dbReference type="Gene3D" id="3.40.50.2020">
    <property type="match status" value="1"/>
</dbReference>
<dbReference type="SUPFAM" id="SSF56235">
    <property type="entry name" value="N-terminal nucleophile aminohydrolases (Ntn hydrolases)"/>
    <property type="match status" value="1"/>
</dbReference>
<dbReference type="STRING" id="1160895.CM19_07640"/>
<evidence type="ECO:0000313" key="12">
    <source>
        <dbReference type="EMBL" id="EZQ04846.1"/>
    </source>
</evidence>
<evidence type="ECO:0000256" key="8">
    <source>
        <dbReference type="PIRNR" id="PIRNR000485"/>
    </source>
</evidence>
<feature type="binding site" evidence="10">
    <location>
        <position position="391"/>
    </location>
    <ligand>
        <name>[4Fe-4S] cluster</name>
        <dbReference type="ChEBI" id="CHEBI:49883"/>
    </ligand>
</feature>
<dbReference type="SUPFAM" id="SSF53271">
    <property type="entry name" value="PRTase-like"/>
    <property type="match status" value="1"/>
</dbReference>
<name>A0A031LMY2_9CREN</name>
<evidence type="ECO:0000256" key="2">
    <source>
        <dbReference type="ARBA" id="ARBA00010138"/>
    </source>
</evidence>
<feature type="binding site" evidence="9">
    <location>
        <position position="306"/>
    </location>
    <ligand>
        <name>Mg(2+)</name>
        <dbReference type="ChEBI" id="CHEBI:18420"/>
    </ligand>
</feature>
<dbReference type="GO" id="GO:0046872">
    <property type="term" value="F:metal ion binding"/>
    <property type="evidence" value="ECO:0007669"/>
    <property type="project" value="UniProtKB-KW"/>
</dbReference>
<dbReference type="PROSITE" id="PS51278">
    <property type="entry name" value="GATASE_TYPE_2"/>
    <property type="match status" value="1"/>
</dbReference>
<dbReference type="RefSeq" id="WP_048099769.1">
    <property type="nucleotide sequence ID" value="NZ_JFZT01000044.1"/>
</dbReference>
<dbReference type="InterPro" id="IPR029057">
    <property type="entry name" value="PRTase-like"/>
</dbReference>
<dbReference type="Proteomes" id="UP000024332">
    <property type="component" value="Unassembled WGS sequence"/>
</dbReference>
<dbReference type="UniPathway" id="UPA00074">
    <property type="reaction ID" value="UER00124"/>
</dbReference>
<sequence>MAGISGILAFDKVWNVNKFLKYSLIGLQHRGYNFTGVAVYNEGKIESKTYNESPEDAEVSYDGWAGIGYSGSRKGYPVKVGGIAYVVDGVLKENPEEFAKDLLKDPERALENAKGVFNLIALTENEKIIAYRDKFGLRPLFLGGFGFDLGIVSSESSGINVIGGDTKREINPGEMVVLERFNVESKQLRVERKATCSIEYIYQSRIDGILEKSQIYDVRIRIGEELAKEWPISADTVVGVPDTALPFAIGYSRKLGLRVDLGFTRTGSPIRTMIAGDNFLKVVGVQLKLNPIRSAFFGKRIVLIDDSMVTGTTLKNTVFNLRKMGAKEIHILIGSPKLVRPCPYGVEVPSESDLIAANLKDEDIAKVIGADSIHWLSIDGLFRSIGNKDLCYGCMGGIYPG</sequence>
<comment type="caution">
    <text evidence="12">The sequence shown here is derived from an EMBL/GenBank/DDBJ whole genome shotgun (WGS) entry which is preliminary data.</text>
</comment>
<dbReference type="GO" id="GO:0006189">
    <property type="term" value="P:'de novo' IMP biosynthetic process"/>
    <property type="evidence" value="ECO:0007669"/>
    <property type="project" value="UniProtKB-UniPathway"/>
</dbReference>
<evidence type="ECO:0000256" key="7">
    <source>
        <dbReference type="ARBA" id="ARBA00022962"/>
    </source>
</evidence>
<keyword evidence="10" id="KW-0411">Iron-sulfur</keyword>
<accession>A0A031LMY2</accession>
<feature type="binding site" evidence="10">
    <location>
        <position position="196"/>
    </location>
    <ligand>
        <name>[4Fe-4S] cluster</name>
        <dbReference type="ChEBI" id="CHEBI:49883"/>
    </ligand>
</feature>
<feature type="binding site" evidence="9">
    <location>
        <position position="305"/>
    </location>
    <ligand>
        <name>Mg(2+)</name>
        <dbReference type="ChEBI" id="CHEBI:18420"/>
    </ligand>
</feature>
<dbReference type="GO" id="GO:0051536">
    <property type="term" value="F:iron-sulfur cluster binding"/>
    <property type="evidence" value="ECO:0007669"/>
    <property type="project" value="UniProtKB-KW"/>
</dbReference>
<keyword evidence="6 8" id="KW-0658">Purine biosynthesis</keyword>
<dbReference type="GO" id="GO:0004044">
    <property type="term" value="F:amidophosphoribosyltransferase activity"/>
    <property type="evidence" value="ECO:0007669"/>
    <property type="project" value="UniProtKB-EC"/>
</dbReference>
<dbReference type="Gene3D" id="3.60.20.10">
    <property type="entry name" value="Glutamine Phosphoribosylpyrophosphate, subunit 1, domain 1"/>
    <property type="match status" value="1"/>
</dbReference>
<feature type="domain" description="Glutamine amidotransferase type-2" evidence="11">
    <location>
        <begin position="2"/>
        <end position="181"/>
    </location>
</feature>
<keyword evidence="9" id="KW-0460">Magnesium</keyword>
<dbReference type="Pfam" id="PF00156">
    <property type="entry name" value="Pribosyltran"/>
    <property type="match status" value="1"/>
</dbReference>
<organism evidence="12 13">
    <name type="scientific">Candidatus Acidianus copahuensis</name>
    <dbReference type="NCBI Taxonomy" id="1160895"/>
    <lineage>
        <taxon>Archaea</taxon>
        <taxon>Thermoproteota</taxon>
        <taxon>Thermoprotei</taxon>
        <taxon>Sulfolobales</taxon>
        <taxon>Sulfolobaceae</taxon>
        <taxon>Acidianus</taxon>
    </lineage>
</organism>
<dbReference type="EC" id="2.4.2.14" evidence="3 8"/>
<keyword evidence="10" id="KW-0408">Iron</keyword>
<dbReference type="InterPro" id="IPR029055">
    <property type="entry name" value="Ntn_hydrolases_N"/>
</dbReference>
<gene>
    <name evidence="12" type="ORF">CM19_07640</name>
</gene>
<dbReference type="CDD" id="cd06223">
    <property type="entry name" value="PRTases_typeI"/>
    <property type="match status" value="1"/>
</dbReference>
<evidence type="ECO:0000313" key="13">
    <source>
        <dbReference type="Proteomes" id="UP000024332"/>
    </source>
</evidence>
<protein>
    <recommendedName>
        <fullName evidence="3 8">Amidophosphoribosyltransferase</fullName>
        <shortName evidence="8">ATase</shortName>
        <ecNumber evidence="3 8">2.4.2.14</ecNumber>
    </recommendedName>
    <alternativeName>
        <fullName evidence="8">Glutamine phosphoribosylpyrophosphate amidotransferase</fullName>
    </alternativeName>
</protein>
<comment type="pathway">
    <text evidence="1 8">Purine metabolism; IMP biosynthesis via de novo pathway; N(1)-(5-phospho-D-ribosyl)glycinamide from 5-phospho-alpha-D-ribose 1-diphosphate: step 1/2.</text>
</comment>
<keyword evidence="13" id="KW-1185">Reference proteome</keyword>
<dbReference type="InterPro" id="IPR005854">
    <property type="entry name" value="PurF"/>
</dbReference>
<evidence type="ECO:0000256" key="9">
    <source>
        <dbReference type="PIRSR" id="PIRSR000485-2"/>
    </source>
</evidence>
<reference evidence="12 13" key="1">
    <citation type="submission" date="2014-03" db="EMBL/GenBank/DDBJ databases">
        <title>Draft genome sequence of the novel thermoacidophilic archaea Acidianus copahuensis ALE1 strain, isolated from Copahue volcanic area in Neuquen Argentina.</title>
        <authorList>
            <person name="Urbieta M.S."/>
            <person name="Rascovan N."/>
            <person name="Castro C."/>
            <person name="Revale S."/>
            <person name="Giaveno M.A."/>
            <person name="Vazquez M.P."/>
            <person name="Donati E.R."/>
        </authorList>
    </citation>
    <scope>NUCLEOTIDE SEQUENCE [LARGE SCALE GENOMIC DNA]</scope>
    <source>
        <strain evidence="12 13">ALE1</strain>
    </source>
</reference>
<proteinExistence type="inferred from homology"/>
<keyword evidence="5 8" id="KW-0808">Transferase</keyword>
<keyword evidence="7" id="KW-0315">Glutamine amidotransferase</keyword>
<dbReference type="EMBL" id="JFZT01000044">
    <property type="protein sequence ID" value="EZQ04846.1"/>
    <property type="molecule type" value="Genomic_DNA"/>
</dbReference>
<comment type="catalytic activity">
    <reaction evidence="8">
        <text>5-phospho-beta-D-ribosylamine + L-glutamate + diphosphate = 5-phospho-alpha-D-ribose 1-diphosphate + L-glutamine + H2O</text>
        <dbReference type="Rhea" id="RHEA:14905"/>
        <dbReference type="ChEBI" id="CHEBI:15377"/>
        <dbReference type="ChEBI" id="CHEBI:29985"/>
        <dbReference type="ChEBI" id="CHEBI:33019"/>
        <dbReference type="ChEBI" id="CHEBI:58017"/>
        <dbReference type="ChEBI" id="CHEBI:58359"/>
        <dbReference type="ChEBI" id="CHEBI:58681"/>
        <dbReference type="EC" id="2.4.2.14"/>
    </reaction>
</comment>